<evidence type="ECO:0000313" key="3">
    <source>
        <dbReference type="EMBL" id="VBB29387.1"/>
    </source>
</evidence>
<dbReference type="Proteomes" id="UP000276991">
    <property type="component" value="Unassembled WGS sequence"/>
</dbReference>
<name>A0A498SBB0_ACAVI</name>
<dbReference type="PROSITE" id="PS00028">
    <property type="entry name" value="ZINC_FINGER_C2H2_1"/>
    <property type="match status" value="3"/>
</dbReference>
<dbReference type="InterPro" id="IPR013087">
    <property type="entry name" value="Znf_C2H2_type"/>
</dbReference>
<dbReference type="Gene3D" id="3.30.160.60">
    <property type="entry name" value="Classic Zinc Finger"/>
    <property type="match status" value="1"/>
</dbReference>
<dbReference type="STRING" id="6277.A0A498SBB0"/>
<keyword evidence="1" id="KW-0863">Zinc-finger</keyword>
<evidence type="ECO:0000256" key="1">
    <source>
        <dbReference type="PROSITE-ProRule" id="PRU00042"/>
    </source>
</evidence>
<protein>
    <recommendedName>
        <fullName evidence="2">C2H2-type domain-containing protein</fullName>
    </recommendedName>
</protein>
<feature type="domain" description="C2H2-type" evidence="2">
    <location>
        <begin position="251"/>
        <end position="278"/>
    </location>
</feature>
<dbReference type="OrthoDB" id="5865091at2759"/>
<dbReference type="EMBL" id="UPTC01000598">
    <property type="protein sequence ID" value="VBB29387.1"/>
    <property type="molecule type" value="Genomic_DNA"/>
</dbReference>
<keyword evidence="1" id="KW-0479">Metal-binding</keyword>
<gene>
    <name evidence="3" type="ORF">NAV_LOCUS4190</name>
</gene>
<organism evidence="3 4">
    <name type="scientific">Acanthocheilonema viteae</name>
    <name type="common">Filarial nematode worm</name>
    <name type="synonym">Dipetalonema viteae</name>
    <dbReference type="NCBI Taxonomy" id="6277"/>
    <lineage>
        <taxon>Eukaryota</taxon>
        <taxon>Metazoa</taxon>
        <taxon>Ecdysozoa</taxon>
        <taxon>Nematoda</taxon>
        <taxon>Chromadorea</taxon>
        <taxon>Rhabditida</taxon>
        <taxon>Spirurina</taxon>
        <taxon>Spiruromorpha</taxon>
        <taxon>Filarioidea</taxon>
        <taxon>Onchocercidae</taxon>
        <taxon>Acanthocheilonema</taxon>
    </lineage>
</organism>
<dbReference type="AlphaFoldDB" id="A0A498SBB0"/>
<dbReference type="SMART" id="SM00355">
    <property type="entry name" value="ZnF_C2H2"/>
    <property type="match status" value="3"/>
</dbReference>
<dbReference type="GO" id="GO:0008270">
    <property type="term" value="F:zinc ion binding"/>
    <property type="evidence" value="ECO:0007669"/>
    <property type="project" value="UniProtKB-KW"/>
</dbReference>
<keyword evidence="1" id="KW-0862">Zinc</keyword>
<evidence type="ECO:0000259" key="2">
    <source>
        <dbReference type="PROSITE" id="PS50157"/>
    </source>
</evidence>
<evidence type="ECO:0000313" key="4">
    <source>
        <dbReference type="Proteomes" id="UP000276991"/>
    </source>
</evidence>
<dbReference type="PROSITE" id="PS50157">
    <property type="entry name" value="ZINC_FINGER_C2H2_2"/>
    <property type="match status" value="1"/>
</dbReference>
<keyword evidence="4" id="KW-1185">Reference proteome</keyword>
<proteinExistence type="predicted"/>
<sequence>MLKDERDPISSIYSHSTETNVRFTGMKNRKMIKSASLNVPFYEDVTSHVLSFKCLFCDAYIFTLRSFIIHLKSSHSNENISQVLNDQFRSCITSVEKEKVVIVTYAFPREDVDFCWNISDDASSNSDTSLCSPKSINCYRDLEYEKQKAPSGNPASAIASRAVSIENDCHSKYYLNTLNNGNVGQKDNNDSSNLQNDAQLMKNLSQRISDISTNQTSLDDIKDCTSNNVPILLAESTRRRQLSAFEKMMALTCQKCGQKFKNRCMLTRHAIEHKRANNPYRCTIDGCLDSYAEKRKLIAHLNYKHTELSKKEREVMVMKGDELLKKLRDMLVITFTTTASNDQPVSFTTTDIISTNHILKNMIENVECEKNDESLLKTIKSANFDNFDIMPPPPSAPPITNSTGVIFFKFYFA</sequence>
<reference evidence="3 4" key="1">
    <citation type="submission" date="2018-08" db="EMBL/GenBank/DDBJ databases">
        <authorList>
            <person name="Laetsch R D."/>
            <person name="Stevens L."/>
            <person name="Kumar S."/>
            <person name="Blaxter L. M."/>
        </authorList>
    </citation>
    <scope>NUCLEOTIDE SEQUENCE [LARGE SCALE GENOMIC DNA]</scope>
</reference>
<accession>A0A498SBB0</accession>